<organism evidence="7 8">
    <name type="scientific">Edaphobacter aggregans</name>
    <dbReference type="NCBI Taxonomy" id="570835"/>
    <lineage>
        <taxon>Bacteria</taxon>
        <taxon>Pseudomonadati</taxon>
        <taxon>Acidobacteriota</taxon>
        <taxon>Terriglobia</taxon>
        <taxon>Terriglobales</taxon>
        <taxon>Acidobacteriaceae</taxon>
        <taxon>Edaphobacter</taxon>
    </lineage>
</organism>
<dbReference type="Gene3D" id="3.30.1150.10">
    <property type="match status" value="1"/>
</dbReference>
<reference evidence="7 8" key="1">
    <citation type="submission" date="2018-12" db="EMBL/GenBank/DDBJ databases">
        <title>Sequencing of bacterial isolates from soil warming experiment in Harvard Forest, Massachusetts, USA.</title>
        <authorList>
            <person name="Deangelis K."/>
        </authorList>
    </citation>
    <scope>NUCLEOTIDE SEQUENCE [LARGE SCALE GENOMIC DNA]</scope>
    <source>
        <strain evidence="7 8">EB153</strain>
    </source>
</reference>
<dbReference type="PANTHER" id="PTHR34978">
    <property type="entry name" value="POSSIBLE SENSOR-TRANSDUCER PROTEIN BLAR"/>
    <property type="match status" value="1"/>
</dbReference>
<dbReference type="EMBL" id="RSDW01000001">
    <property type="protein sequence ID" value="RSL17139.1"/>
    <property type="molecule type" value="Genomic_DNA"/>
</dbReference>
<keyword evidence="2 5" id="KW-0812">Transmembrane</keyword>
<keyword evidence="8" id="KW-1185">Reference proteome</keyword>
<evidence type="ECO:0000256" key="2">
    <source>
        <dbReference type="ARBA" id="ARBA00022692"/>
    </source>
</evidence>
<keyword evidence="4 5" id="KW-0472">Membrane</keyword>
<protein>
    <submittedName>
        <fullName evidence="7">TonB family protein</fullName>
    </submittedName>
</protein>
<gene>
    <name evidence="7" type="ORF">EDE15_2667</name>
</gene>
<feature type="domain" description="TonB C-terminal" evidence="6">
    <location>
        <begin position="358"/>
        <end position="447"/>
    </location>
</feature>
<feature type="transmembrane region" description="Helical" evidence="5">
    <location>
        <begin position="42"/>
        <end position="63"/>
    </location>
</feature>
<evidence type="ECO:0000259" key="6">
    <source>
        <dbReference type="PROSITE" id="PS52015"/>
    </source>
</evidence>
<dbReference type="Pfam" id="PF05569">
    <property type="entry name" value="Peptidase_M56"/>
    <property type="match status" value="1"/>
</dbReference>
<proteinExistence type="predicted"/>
<evidence type="ECO:0000256" key="4">
    <source>
        <dbReference type="ARBA" id="ARBA00023136"/>
    </source>
</evidence>
<dbReference type="NCBIfam" id="TIGR01352">
    <property type="entry name" value="tonB_Cterm"/>
    <property type="match status" value="1"/>
</dbReference>
<keyword evidence="3 5" id="KW-1133">Transmembrane helix</keyword>
<name>A0A3R9PA82_9BACT</name>
<feature type="transmembrane region" description="Helical" evidence="5">
    <location>
        <begin position="313"/>
        <end position="333"/>
    </location>
</feature>
<dbReference type="InterPro" id="IPR008756">
    <property type="entry name" value="Peptidase_M56"/>
</dbReference>
<dbReference type="SUPFAM" id="SSF74653">
    <property type="entry name" value="TolA/TonB C-terminal domain"/>
    <property type="match status" value="1"/>
</dbReference>
<dbReference type="InterPro" id="IPR052173">
    <property type="entry name" value="Beta-lactam_resp_regulator"/>
</dbReference>
<dbReference type="GO" id="GO:0055085">
    <property type="term" value="P:transmembrane transport"/>
    <property type="evidence" value="ECO:0007669"/>
    <property type="project" value="InterPro"/>
</dbReference>
<dbReference type="AlphaFoldDB" id="A0A3R9PA82"/>
<feature type="transmembrane region" description="Helical" evidence="5">
    <location>
        <begin position="102"/>
        <end position="125"/>
    </location>
</feature>
<dbReference type="Proteomes" id="UP000269669">
    <property type="component" value="Unassembled WGS sequence"/>
</dbReference>
<evidence type="ECO:0000313" key="8">
    <source>
        <dbReference type="Proteomes" id="UP000269669"/>
    </source>
</evidence>
<dbReference type="GO" id="GO:0016020">
    <property type="term" value="C:membrane"/>
    <property type="evidence" value="ECO:0007669"/>
    <property type="project" value="UniProtKB-SubCell"/>
</dbReference>
<accession>A0A3R9PA82</accession>
<comment type="caution">
    <text evidence="7">The sequence shown here is derived from an EMBL/GenBank/DDBJ whole genome shotgun (WGS) entry which is preliminary data.</text>
</comment>
<dbReference type="InterPro" id="IPR006260">
    <property type="entry name" value="TonB/TolA_C"/>
</dbReference>
<dbReference type="Pfam" id="PF03544">
    <property type="entry name" value="TonB_C"/>
    <property type="match status" value="1"/>
</dbReference>
<dbReference type="CDD" id="cd07341">
    <property type="entry name" value="M56_BlaR1_MecR1_like"/>
    <property type="match status" value="1"/>
</dbReference>
<evidence type="ECO:0000256" key="3">
    <source>
        <dbReference type="ARBA" id="ARBA00022989"/>
    </source>
</evidence>
<dbReference type="PANTHER" id="PTHR34978:SF3">
    <property type="entry name" value="SLR0241 PROTEIN"/>
    <property type="match status" value="1"/>
</dbReference>
<dbReference type="InterPro" id="IPR037682">
    <property type="entry name" value="TonB_C"/>
</dbReference>
<comment type="subcellular location">
    <subcellularLocation>
        <location evidence="1">Membrane</location>
        <topology evidence="1">Single-pass membrane protein</topology>
    </subcellularLocation>
</comment>
<feature type="transmembrane region" description="Helical" evidence="5">
    <location>
        <begin position="6"/>
        <end position="30"/>
    </location>
</feature>
<dbReference type="RefSeq" id="WP_312024202.1">
    <property type="nucleotide sequence ID" value="NZ_RSDW01000001.1"/>
</dbReference>
<evidence type="ECO:0000256" key="5">
    <source>
        <dbReference type="SAM" id="Phobius"/>
    </source>
</evidence>
<sequence>MRSFESWILSYLLNSLWQIPLLFAAGYVAARTLRTMAATAEHRVWVSVLLLQSFLPLCSALSWEWLLSLPLWAHNAHRVGGAHVSVTMGAGTGLGGALHLSAGLLTAIAIVYGTIISYFAARFAWRCSKLSAMRRESVEVTLTGEAAIYWEQCSKRFRINNVSIATSARIFGPLTMGLSQKLVLLPACMADTSLPEADLHTVIAHEFAHMHRNDFLKNLIYELLSLPVSYHPLFRFTRERIMESREIVCDQIAAEIAGRNEYARSLLRLASLLVEGMSIRTPHAIGIFDANAFERRLMRLTGKQNEIRGVRRFVIVAICAAFGIGICASALALSTHVEAASAVSGTPSSSSGPVKVSAQVMAGNKLSGPDPEYPEEAKKAKIQGTVVLGAVIDKDGIVRELRVVSGPKELRISSLDAVRQWTYKPYLLNGNPIEVETSINVTYTLGN</sequence>
<dbReference type="PROSITE" id="PS52015">
    <property type="entry name" value="TONB_CTD"/>
    <property type="match status" value="1"/>
</dbReference>
<evidence type="ECO:0000313" key="7">
    <source>
        <dbReference type="EMBL" id="RSL17139.1"/>
    </source>
</evidence>
<evidence type="ECO:0000256" key="1">
    <source>
        <dbReference type="ARBA" id="ARBA00004167"/>
    </source>
</evidence>